<dbReference type="RefSeq" id="WP_157754697.1">
    <property type="nucleotide sequence ID" value="NZ_CP013118.1"/>
</dbReference>
<protein>
    <recommendedName>
        <fullName evidence="4">Outer membrane protein beta-barrel domain-containing protein</fullName>
    </recommendedName>
</protein>
<keyword evidence="3" id="KW-1185">Reference proteome</keyword>
<gene>
    <name evidence="2" type="ORF">L21SP5_03689</name>
</gene>
<feature type="signal peptide" evidence="1">
    <location>
        <begin position="1"/>
        <end position="20"/>
    </location>
</feature>
<accession>A0A0S2I4W4</accession>
<dbReference type="STRING" id="1307839.L21SP5_03689"/>
<dbReference type="Proteomes" id="UP000064893">
    <property type="component" value="Chromosome"/>
</dbReference>
<reference evidence="2 3" key="1">
    <citation type="submission" date="2015-11" db="EMBL/GenBank/DDBJ databases">
        <title>Description and complete genome sequence of a novel strain predominating in hypersaline microbial mats and representing a new family of the Bacteriodetes phylum.</title>
        <authorList>
            <person name="Spring S."/>
            <person name="Bunk B."/>
            <person name="Sproer C."/>
            <person name="Klenk H.-P."/>
        </authorList>
    </citation>
    <scope>NUCLEOTIDE SEQUENCE [LARGE SCALE GENOMIC DNA]</scope>
    <source>
        <strain evidence="2 3">L21-Spi-D4</strain>
    </source>
</reference>
<dbReference type="AlphaFoldDB" id="A0A0S2I4W4"/>
<evidence type="ECO:0008006" key="4">
    <source>
        <dbReference type="Google" id="ProtNLM"/>
    </source>
</evidence>
<dbReference type="OrthoDB" id="1164716at2"/>
<dbReference type="EMBL" id="CP013118">
    <property type="protein sequence ID" value="ALO17287.1"/>
    <property type="molecule type" value="Genomic_DNA"/>
</dbReference>
<evidence type="ECO:0000313" key="3">
    <source>
        <dbReference type="Proteomes" id="UP000064893"/>
    </source>
</evidence>
<evidence type="ECO:0000313" key="2">
    <source>
        <dbReference type="EMBL" id="ALO17287.1"/>
    </source>
</evidence>
<name>A0A0S2I4W4_9BACT</name>
<proteinExistence type="predicted"/>
<organism evidence="2 3">
    <name type="scientific">Salinivirga cyanobacteriivorans</name>
    <dbReference type="NCBI Taxonomy" id="1307839"/>
    <lineage>
        <taxon>Bacteria</taxon>
        <taxon>Pseudomonadati</taxon>
        <taxon>Bacteroidota</taxon>
        <taxon>Bacteroidia</taxon>
        <taxon>Bacteroidales</taxon>
        <taxon>Salinivirgaceae</taxon>
        <taxon>Salinivirga</taxon>
    </lineage>
</organism>
<evidence type="ECO:0000256" key="1">
    <source>
        <dbReference type="SAM" id="SignalP"/>
    </source>
</evidence>
<keyword evidence="1" id="KW-0732">Signal</keyword>
<sequence length="577" mass="65854" precursor="true">MKLRSLLLSLVMILTSLGFSQEEKKVTDDYSRSAVTVKMLDYKTGKHREKLEEVFVNLTVPGKFDNNNLPDKVVETPLAEGAPRKERINAIINQLEAEKAANDIIAKWFNRQEDGRMNMELIHKRGLYNAVDADVKKAEASKRGKAMLMDMGMKLLGKSYIIVVDYAKIRNHKELDIDDRHGWRTPLDVFLFRVKYSSDVQAKLFDEMWIYSDDDPETAKAKKEKFDNHTFQVEYVMTTSNPTPVQRMQYNSDTQLGKLLPQKSDEELFKELVAKGYQRAFFLLEKDHEDFRVKMPLYEDRPLKAKIGKKEGLKVDQRYFVYEYEYNAKTEKAEPNRKGVVRAKNVVDNRQVATGETPTSRFYQISGGRLRKGMLLQQKSDWGIGIQGRFGIGNMGGGGVKASLNTARYIGIPQLKIYGYLAVDAKSYEVSDEYLTGSFNPVEYDFSFMRFGGGLAKGYYFARMFSLEPFVGIAYESAAHSDLKYADHTLSSENITDLDDDIDFNVLMFDAGVDFGINVTYWMKLIAGVEYHMVGDIMDSDGDSYTLGNSEGDPVNYADFFVDREGLTYNIGLHIEF</sequence>
<dbReference type="KEGG" id="blq:L21SP5_03689"/>
<feature type="chain" id="PRO_5006599627" description="Outer membrane protein beta-barrel domain-containing protein" evidence="1">
    <location>
        <begin position="21"/>
        <end position="577"/>
    </location>
</feature>